<dbReference type="Proteomes" id="UP000183263">
    <property type="component" value="Unassembled WGS sequence"/>
</dbReference>
<feature type="chain" id="PRO_5038521393" evidence="2">
    <location>
        <begin position="23"/>
        <end position="491"/>
    </location>
</feature>
<sequence>MPGRVGASAAVAAVLLGSGVIAAVGPAGAEPVANGAPGTGPCLAELSNETASLIPDRVEIPVPVPTVTEVPYPAPEPEQVRHVPDPLPLDPCLDPCPDLTDDDQFVPPGNLSSVLGIPQISLKPSPFHLGIPVPGPDPGPVPPPPGPSSPPVESAPVSPLPPAPRIGDVTRVAKVTGAGSVSRTDKRYQVNGTDLGIMWESAPDQIAVAFGDTVGKGFHPPGGQGEDWRSNVLGFSSDRHLADGMSLDSMVQDSRCHAAEVLSSRKLDNVEITTIPTSGFAVGDRQYMSYMSIRTWNSIPATWWTNHGGIAYSDDGGSTWTKDPHARWENIFGVTQFQVASMVPAGDHVYMFGTRNTRLGGVGVARVPVDQVLDKTAYQYWQDGSWTPVGGPNEASTIVPAPAAELSVRYVPESDLWQMVYLDTSKAAIVLRESNSPQGLWTESAPMVSALEYPELYGGFIHPWSTEGDLYFTMSTWSDYNVFLMHADVDR</sequence>
<protein>
    <submittedName>
        <fullName evidence="3">Uncharacterized protein</fullName>
    </submittedName>
</protein>
<feature type="region of interest" description="Disordered" evidence="1">
    <location>
        <begin position="127"/>
        <end position="166"/>
    </location>
</feature>
<gene>
    <name evidence="3" type="ORF">SAMN05444695_10810</name>
</gene>
<dbReference type="OrthoDB" id="284233at2"/>
<accession>A0A1G8KZ83</accession>
<evidence type="ECO:0000256" key="1">
    <source>
        <dbReference type="SAM" id="MobiDB-lite"/>
    </source>
</evidence>
<evidence type="ECO:0000313" key="3">
    <source>
        <dbReference type="EMBL" id="SDI48716.1"/>
    </source>
</evidence>
<dbReference type="EMBL" id="FNDN01000008">
    <property type="protein sequence ID" value="SDI48716.1"/>
    <property type="molecule type" value="Genomic_DNA"/>
</dbReference>
<name>A0A1G8KZ83_9NOCA</name>
<organism evidence="3 4">
    <name type="scientific">Rhodococcus triatomae</name>
    <dbReference type="NCBI Taxonomy" id="300028"/>
    <lineage>
        <taxon>Bacteria</taxon>
        <taxon>Bacillati</taxon>
        <taxon>Actinomycetota</taxon>
        <taxon>Actinomycetes</taxon>
        <taxon>Mycobacteriales</taxon>
        <taxon>Nocardiaceae</taxon>
        <taxon>Rhodococcus</taxon>
    </lineage>
</organism>
<keyword evidence="2" id="KW-0732">Signal</keyword>
<reference evidence="3 4" key="1">
    <citation type="submission" date="2016-10" db="EMBL/GenBank/DDBJ databases">
        <authorList>
            <person name="de Groot N.N."/>
        </authorList>
    </citation>
    <scope>NUCLEOTIDE SEQUENCE [LARGE SCALE GENOMIC DNA]</scope>
    <source>
        <strain evidence="3 4">DSM 44892</strain>
    </source>
</reference>
<dbReference type="AlphaFoldDB" id="A0A1G8KZ83"/>
<keyword evidence="4" id="KW-1185">Reference proteome</keyword>
<evidence type="ECO:0000256" key="2">
    <source>
        <dbReference type="SAM" id="SignalP"/>
    </source>
</evidence>
<feature type="signal peptide" evidence="2">
    <location>
        <begin position="1"/>
        <end position="22"/>
    </location>
</feature>
<dbReference type="InterPro" id="IPR025442">
    <property type="entry name" value="DUF4185"/>
</dbReference>
<evidence type="ECO:0000313" key="4">
    <source>
        <dbReference type="Proteomes" id="UP000183263"/>
    </source>
</evidence>
<proteinExistence type="predicted"/>
<dbReference type="RefSeq" id="WP_072738483.1">
    <property type="nucleotide sequence ID" value="NZ_CP048813.1"/>
</dbReference>
<feature type="compositionally biased region" description="Pro residues" evidence="1">
    <location>
        <begin position="133"/>
        <end position="150"/>
    </location>
</feature>
<dbReference type="Pfam" id="PF13810">
    <property type="entry name" value="DUF4185"/>
    <property type="match status" value="1"/>
</dbReference>